<name>A0A4U0V896_9PEZI</name>
<evidence type="ECO:0000313" key="6">
    <source>
        <dbReference type="EMBL" id="KAK0957817.1"/>
    </source>
</evidence>
<evidence type="ECO:0000256" key="1">
    <source>
        <dbReference type="ARBA" id="ARBA00023117"/>
    </source>
</evidence>
<feature type="region of interest" description="Disordered" evidence="3">
    <location>
        <begin position="648"/>
        <end position="717"/>
    </location>
</feature>
<dbReference type="InterPro" id="IPR001487">
    <property type="entry name" value="Bromodomain"/>
</dbReference>
<evidence type="ECO:0000259" key="5">
    <source>
        <dbReference type="PROSITE" id="PS51525"/>
    </source>
</evidence>
<dbReference type="GO" id="GO:0005634">
    <property type="term" value="C:nucleus"/>
    <property type="evidence" value="ECO:0007669"/>
    <property type="project" value="TreeGrafter"/>
</dbReference>
<feature type="domain" description="NET" evidence="5">
    <location>
        <begin position="691"/>
        <end position="771"/>
    </location>
</feature>
<feature type="compositionally biased region" description="Pro residues" evidence="3">
    <location>
        <begin position="425"/>
        <end position="440"/>
    </location>
</feature>
<feature type="region of interest" description="Disordered" evidence="3">
    <location>
        <begin position="764"/>
        <end position="877"/>
    </location>
</feature>
<dbReference type="InterPro" id="IPR036427">
    <property type="entry name" value="Bromodomain-like_sf"/>
</dbReference>
<evidence type="ECO:0000313" key="8">
    <source>
        <dbReference type="Proteomes" id="UP000310066"/>
    </source>
</evidence>
<gene>
    <name evidence="6" type="primary">BDF1_3</name>
    <name evidence="7" type="ORF">B0A54_04943</name>
    <name evidence="6" type="ORF">LTR91_021647</name>
</gene>
<proteinExistence type="predicted"/>
<feature type="region of interest" description="Disordered" evidence="3">
    <location>
        <begin position="26"/>
        <end position="46"/>
    </location>
</feature>
<reference evidence="7 8" key="1">
    <citation type="submission" date="2017-03" db="EMBL/GenBank/DDBJ databases">
        <title>Genomes of endolithic fungi from Antarctica.</title>
        <authorList>
            <person name="Coleine C."/>
            <person name="Masonjones S."/>
            <person name="Stajich J.E."/>
        </authorList>
    </citation>
    <scope>NUCLEOTIDE SEQUENCE [LARGE SCALE GENOMIC DNA]</scope>
    <source>
        <strain evidence="7 8">CCFEE 5311</strain>
    </source>
</reference>
<comment type="caution">
    <text evidence="7">The sequence shown here is derived from an EMBL/GenBank/DDBJ whole genome shotgun (WGS) entry which is preliminary data.</text>
</comment>
<dbReference type="Gene3D" id="1.20.1270.220">
    <property type="match status" value="1"/>
</dbReference>
<feature type="region of interest" description="Disordered" evidence="3">
    <location>
        <begin position="92"/>
        <end position="175"/>
    </location>
</feature>
<organism evidence="7 8">
    <name type="scientific">Friedmanniomyces endolithicus</name>
    <dbReference type="NCBI Taxonomy" id="329885"/>
    <lineage>
        <taxon>Eukaryota</taxon>
        <taxon>Fungi</taxon>
        <taxon>Dikarya</taxon>
        <taxon>Ascomycota</taxon>
        <taxon>Pezizomycotina</taxon>
        <taxon>Dothideomycetes</taxon>
        <taxon>Dothideomycetidae</taxon>
        <taxon>Mycosphaerellales</taxon>
        <taxon>Teratosphaeriaceae</taxon>
        <taxon>Friedmanniomyces</taxon>
    </lineage>
</organism>
<dbReference type="GO" id="GO:0006338">
    <property type="term" value="P:chromatin remodeling"/>
    <property type="evidence" value="ECO:0007669"/>
    <property type="project" value="TreeGrafter"/>
</dbReference>
<keyword evidence="9" id="KW-1185">Reference proteome</keyword>
<feature type="compositionally biased region" description="Basic and acidic residues" evidence="3">
    <location>
        <begin position="705"/>
        <end position="717"/>
    </location>
</feature>
<dbReference type="InterPro" id="IPR027353">
    <property type="entry name" value="NET_dom"/>
</dbReference>
<feature type="domain" description="Bromo" evidence="4">
    <location>
        <begin position="506"/>
        <end position="578"/>
    </location>
</feature>
<feature type="domain" description="Bromo" evidence="4">
    <location>
        <begin position="317"/>
        <end position="389"/>
    </location>
</feature>
<evidence type="ECO:0000313" key="7">
    <source>
        <dbReference type="EMBL" id="TKA44176.1"/>
    </source>
</evidence>
<feature type="region of interest" description="Disordered" evidence="3">
    <location>
        <begin position="201"/>
        <end position="304"/>
    </location>
</feature>
<feature type="compositionally biased region" description="Basic residues" evidence="3">
    <location>
        <begin position="657"/>
        <end position="673"/>
    </location>
</feature>
<evidence type="ECO:0000256" key="2">
    <source>
        <dbReference type="PROSITE-ProRule" id="PRU00035"/>
    </source>
</evidence>
<feature type="compositionally biased region" description="Polar residues" evidence="3">
    <location>
        <begin position="843"/>
        <end position="859"/>
    </location>
</feature>
<dbReference type="Pfam" id="PF17035">
    <property type="entry name" value="BET"/>
    <property type="match status" value="1"/>
</dbReference>
<evidence type="ECO:0000259" key="4">
    <source>
        <dbReference type="PROSITE" id="PS50014"/>
    </source>
</evidence>
<dbReference type="GO" id="GO:0000785">
    <property type="term" value="C:chromatin"/>
    <property type="evidence" value="ECO:0007669"/>
    <property type="project" value="TreeGrafter"/>
</dbReference>
<dbReference type="EMBL" id="NAJP01000016">
    <property type="protein sequence ID" value="TKA44176.1"/>
    <property type="molecule type" value="Genomic_DNA"/>
</dbReference>
<dbReference type="PANTHER" id="PTHR22880">
    <property type="entry name" value="FALZ-RELATED BROMODOMAIN-CONTAINING PROTEINS"/>
    <property type="match status" value="1"/>
</dbReference>
<dbReference type="PANTHER" id="PTHR22880:SF225">
    <property type="entry name" value="BROMODOMAIN-CONTAINING PROTEIN BET-1-RELATED"/>
    <property type="match status" value="1"/>
</dbReference>
<dbReference type="GO" id="GO:0006355">
    <property type="term" value="P:regulation of DNA-templated transcription"/>
    <property type="evidence" value="ECO:0007669"/>
    <property type="project" value="TreeGrafter"/>
</dbReference>
<protein>
    <submittedName>
        <fullName evidence="6">Transcription initiation at TATA-containing promoter protein</fullName>
    </submittedName>
</protein>
<feature type="compositionally biased region" description="Gly residues" evidence="3">
    <location>
        <begin position="794"/>
        <end position="806"/>
    </location>
</feature>
<feature type="compositionally biased region" description="Acidic residues" evidence="3">
    <location>
        <begin position="866"/>
        <end position="877"/>
    </location>
</feature>
<feature type="region of interest" description="Disordered" evidence="3">
    <location>
        <begin position="403"/>
        <end position="485"/>
    </location>
</feature>
<feature type="compositionally biased region" description="Low complexity" evidence="3">
    <location>
        <begin position="675"/>
        <end position="690"/>
    </location>
</feature>
<feature type="compositionally biased region" description="Acidic residues" evidence="3">
    <location>
        <begin position="777"/>
        <end position="787"/>
    </location>
</feature>
<feature type="region of interest" description="Disordered" evidence="3">
    <location>
        <begin position="602"/>
        <end position="634"/>
    </location>
</feature>
<dbReference type="Pfam" id="PF00439">
    <property type="entry name" value="Bromodomain"/>
    <property type="match status" value="2"/>
</dbReference>
<evidence type="ECO:0000256" key="3">
    <source>
        <dbReference type="SAM" id="MobiDB-lite"/>
    </source>
</evidence>
<feature type="compositionally biased region" description="Acidic residues" evidence="3">
    <location>
        <begin position="613"/>
        <end position="629"/>
    </location>
</feature>
<dbReference type="PRINTS" id="PR00503">
    <property type="entry name" value="BROMODOMAIN"/>
</dbReference>
<dbReference type="PROSITE" id="PS51525">
    <property type="entry name" value="NET"/>
    <property type="match status" value="1"/>
</dbReference>
<dbReference type="SMART" id="SM00297">
    <property type="entry name" value="BROMO"/>
    <property type="match status" value="2"/>
</dbReference>
<dbReference type="Proteomes" id="UP000310066">
    <property type="component" value="Unassembled WGS sequence"/>
</dbReference>
<dbReference type="InterPro" id="IPR050935">
    <property type="entry name" value="Bromo_chromatin_reader"/>
</dbReference>
<feature type="compositionally biased region" description="Polar residues" evidence="3">
    <location>
        <begin position="252"/>
        <end position="269"/>
    </location>
</feature>
<reference evidence="6" key="2">
    <citation type="submission" date="2023-06" db="EMBL/GenBank/DDBJ databases">
        <title>Black Yeasts Isolated from many extreme environments.</title>
        <authorList>
            <person name="Coleine C."/>
            <person name="Stajich J.E."/>
            <person name="Selbmann L."/>
        </authorList>
    </citation>
    <scope>NUCLEOTIDE SEQUENCE</scope>
    <source>
        <strain evidence="6">CCFEE 5200</strain>
    </source>
</reference>
<dbReference type="Gene3D" id="1.20.920.10">
    <property type="entry name" value="Bromodomain-like"/>
    <property type="match status" value="2"/>
</dbReference>
<dbReference type="Proteomes" id="UP001175353">
    <property type="component" value="Unassembled WGS sequence"/>
</dbReference>
<dbReference type="InterPro" id="IPR038336">
    <property type="entry name" value="NET_sf"/>
</dbReference>
<feature type="compositionally biased region" description="Low complexity" evidence="3">
    <location>
        <begin position="282"/>
        <end position="294"/>
    </location>
</feature>
<dbReference type="OrthoDB" id="784962at2759"/>
<accession>A0A4U0V896</accession>
<evidence type="ECO:0000313" key="9">
    <source>
        <dbReference type="Proteomes" id="UP001175353"/>
    </source>
</evidence>
<dbReference type="AlphaFoldDB" id="A0A4U0V896"/>
<feature type="compositionally biased region" description="Low complexity" evidence="3">
    <location>
        <begin position="413"/>
        <end position="424"/>
    </location>
</feature>
<dbReference type="PROSITE" id="PS50014">
    <property type="entry name" value="BROMODOMAIN_2"/>
    <property type="match status" value="2"/>
</dbReference>
<dbReference type="SUPFAM" id="SSF47370">
    <property type="entry name" value="Bromodomain"/>
    <property type="match status" value="2"/>
</dbReference>
<feature type="compositionally biased region" description="Basic and acidic residues" evidence="3">
    <location>
        <begin position="823"/>
        <end position="832"/>
    </location>
</feature>
<sequence>MATDVSSATGAQNIDPVEPVVAIDAITNSGAATSPHRDEASQMNDDSVVANNLLDSSTFAAMDAPSIVDPVGPTPIEDVVGGIQPVADFIPKDALNSSHPTPPPDRPLVTADTNGDTAMVNGHSEAQPPAETAQEVMTESMPDAQSQPVQTLESSLVRPREDDVDDVEERAAKRSRVEMGGLVENEVADLPAAMAEIAEPSAVTSAPADDAMSEAVAQPETGSLDSAAPRAELEHVSEAMADAKIQAATDPQPASASGDTALPSQTEPQGDQIHAKPSTEEGAPSAADASAPGSKYTTTPMTEPQKRALVEKMKNLKKTKHSAFFLKPVDPVALNIPTYPEIIKHPMDIGTMDSKLKNNTYSSVQEFADDFELIIANSRTFNGVAHAVTQTGMSMKAYFDRMMESIPGPDQPTAPKAPKRASPARAPPRPSRPSTGPPAQPAVKSEAFALQPDGVPQPRRESNGRPARAIKPPANRDIPYAKPKRKEHQLELRFCEYVLEEMRGPRFAQINTVFLMPVDPVALNIPHYHQIIKKPMDLSTMAQKLKQGQYGRATEFEADFKLMVENCLAFNPAPNVVRDMGIQLKREFVQLWSGKNKWERLNKPESARGTSASDEESDGEEDEDEDDAPEDGKEQTIQALQQQLAGLQNLISGMTRPKSHKKRDRTKDSKRKIGSLSSAPPKTKSSAARPAPKKAAKPKQVSYAEKQEISDAVGRMDDGQVSELTRIITDNCDKYSGQEEMELEIDDLPNNVQVMLLRYTRKLFGKPKTAEAASPPDDGEMEDDDFEPSERARGGGGGGAGTGAGGMPAAAAAAKRKKQKPMSKREQIEKIEALNTKLEQFKQAGTSGSESPTGASSYNAAKAESSGDDESEESEEE</sequence>
<feature type="compositionally biased region" description="Polar residues" evidence="3">
    <location>
        <begin position="143"/>
        <end position="154"/>
    </location>
</feature>
<dbReference type="EMBL" id="JAUJLE010000394">
    <property type="protein sequence ID" value="KAK0957817.1"/>
    <property type="molecule type" value="Genomic_DNA"/>
</dbReference>
<keyword evidence="1 2" id="KW-0103">Bromodomain</keyword>
<dbReference type="STRING" id="329885.A0A4U0V896"/>